<dbReference type="GeneID" id="5544613"/>
<evidence type="ECO:0000313" key="5">
    <source>
        <dbReference type="Proteomes" id="UP000000267"/>
    </source>
</evidence>
<dbReference type="KEGG" id="vpo:Kpol_1066p27"/>
<dbReference type="EMBL" id="DS480424">
    <property type="protein sequence ID" value="EDO16462.1"/>
    <property type="molecule type" value="Genomic_DNA"/>
</dbReference>
<evidence type="ECO:0000313" key="4">
    <source>
        <dbReference type="EMBL" id="EDO16462.1"/>
    </source>
</evidence>
<protein>
    <submittedName>
        <fullName evidence="4">AGL178W family transposase</fullName>
    </submittedName>
</protein>
<evidence type="ECO:0000259" key="3">
    <source>
        <dbReference type="PROSITE" id="PS50158"/>
    </source>
</evidence>
<dbReference type="PhylomeDB" id="A7TMP8"/>
<feature type="domain" description="CCHC-type" evidence="3">
    <location>
        <begin position="229"/>
        <end position="244"/>
    </location>
</feature>
<dbReference type="GO" id="GO:0003676">
    <property type="term" value="F:nucleic acid binding"/>
    <property type="evidence" value="ECO:0007669"/>
    <property type="project" value="InterPro"/>
</dbReference>
<feature type="compositionally biased region" description="Basic residues" evidence="2">
    <location>
        <begin position="212"/>
        <end position="221"/>
    </location>
</feature>
<dbReference type="HOGENOM" id="CLU_1066319_0_0_1"/>
<dbReference type="GO" id="GO:0008270">
    <property type="term" value="F:zinc ion binding"/>
    <property type="evidence" value="ECO:0007669"/>
    <property type="project" value="UniProtKB-KW"/>
</dbReference>
<dbReference type="InParanoid" id="A7TMP8"/>
<sequence length="261" mass="29898">MLFDTEEEVLNEVPEDILVALRRSNIPVSRLYYSGENDLSTLILFGNTMRVHFLTRKLITDEDKILHTGSHLIGDARIWYLNYFPKIYEMTFEQFESQLRKQFCGNDLTVTLDIYKKLVDLKEEKLGSEEYAAMFAKYSKVLDPNSQRCLLTLAIFMNGLSHISKSVLYRHKIETLAEAISMIEHSEMVLPPTKTSLKSTNGSKKTGQQKNGGHKNAKSHRSKWNGVLRCYNCGREGHYAKECKLKATEAKAKVNASSRHQ</sequence>
<gene>
    <name evidence="4" type="ORF">Kpol_1066p27</name>
</gene>
<dbReference type="RefSeq" id="XP_001644320.1">
    <property type="nucleotide sequence ID" value="XM_001644270.1"/>
</dbReference>
<dbReference type="OrthoDB" id="5600246at2759"/>
<dbReference type="Pfam" id="PF00098">
    <property type="entry name" value="zf-CCHC"/>
    <property type="match status" value="1"/>
</dbReference>
<evidence type="ECO:0000256" key="2">
    <source>
        <dbReference type="SAM" id="MobiDB-lite"/>
    </source>
</evidence>
<feature type="region of interest" description="Disordered" evidence="2">
    <location>
        <begin position="193"/>
        <end position="221"/>
    </location>
</feature>
<dbReference type="PROSITE" id="PS50158">
    <property type="entry name" value="ZF_CCHC"/>
    <property type="match status" value="1"/>
</dbReference>
<keyword evidence="1" id="KW-0479">Metal-binding</keyword>
<keyword evidence="1" id="KW-0863">Zinc-finger</keyword>
<name>A7TMP8_VANPO</name>
<reference evidence="4 5" key="1">
    <citation type="journal article" date="2007" name="Proc. Natl. Acad. Sci. U.S.A.">
        <title>Independent sorting-out of thousands of duplicated gene pairs in two yeast species descended from a whole-genome duplication.</title>
        <authorList>
            <person name="Scannell D.R."/>
            <person name="Frank A.C."/>
            <person name="Conant G.C."/>
            <person name="Byrne K.P."/>
            <person name="Woolfit M."/>
            <person name="Wolfe K.H."/>
        </authorList>
    </citation>
    <scope>NUCLEOTIDE SEQUENCE [LARGE SCALE GENOMIC DNA]</scope>
    <source>
        <strain evidence="5">ATCC 22028 / DSM 70294 / BCRC 21397 / CBS 2163 / NBRC 10782 / NRRL Y-8283 / UCD 57-17</strain>
    </source>
</reference>
<dbReference type="Proteomes" id="UP000000267">
    <property type="component" value="Unassembled WGS sequence"/>
</dbReference>
<dbReference type="Pfam" id="PF19259">
    <property type="entry name" value="Ty3_capsid"/>
    <property type="match status" value="1"/>
</dbReference>
<proteinExistence type="predicted"/>
<dbReference type="OMA" id="DARIWYL"/>
<evidence type="ECO:0000256" key="1">
    <source>
        <dbReference type="PROSITE-ProRule" id="PRU00047"/>
    </source>
</evidence>
<keyword evidence="5" id="KW-1185">Reference proteome</keyword>
<dbReference type="SUPFAM" id="SSF57756">
    <property type="entry name" value="Retrovirus zinc finger-like domains"/>
    <property type="match status" value="1"/>
</dbReference>
<keyword evidence="1" id="KW-0862">Zinc</keyword>
<dbReference type="InterPro" id="IPR036875">
    <property type="entry name" value="Znf_CCHC_sf"/>
</dbReference>
<dbReference type="Gene3D" id="4.10.60.10">
    <property type="entry name" value="Zinc finger, CCHC-type"/>
    <property type="match status" value="1"/>
</dbReference>
<accession>A7TMP8</accession>
<feature type="compositionally biased region" description="Polar residues" evidence="2">
    <location>
        <begin position="193"/>
        <end position="211"/>
    </location>
</feature>
<dbReference type="InterPro" id="IPR001878">
    <property type="entry name" value="Znf_CCHC"/>
</dbReference>
<dbReference type="SMART" id="SM00343">
    <property type="entry name" value="ZnF_C2HC"/>
    <property type="match status" value="1"/>
</dbReference>
<dbReference type="AlphaFoldDB" id="A7TMP8"/>
<dbReference type="InterPro" id="IPR045358">
    <property type="entry name" value="Ty3_capsid"/>
</dbReference>
<organism evidence="5">
    <name type="scientific">Vanderwaltozyma polyspora (strain ATCC 22028 / DSM 70294 / BCRC 21397 / CBS 2163 / NBRC 10782 / NRRL Y-8283 / UCD 57-17)</name>
    <name type="common">Kluyveromyces polysporus</name>
    <dbReference type="NCBI Taxonomy" id="436907"/>
    <lineage>
        <taxon>Eukaryota</taxon>
        <taxon>Fungi</taxon>
        <taxon>Dikarya</taxon>
        <taxon>Ascomycota</taxon>
        <taxon>Saccharomycotina</taxon>
        <taxon>Saccharomycetes</taxon>
        <taxon>Saccharomycetales</taxon>
        <taxon>Saccharomycetaceae</taxon>
        <taxon>Vanderwaltozyma</taxon>
    </lineage>
</organism>